<accession>A0A5C3NQW9</accession>
<name>A0A5C3NQW9_9APHY</name>
<evidence type="ECO:0000313" key="2">
    <source>
        <dbReference type="EMBL" id="TFK79139.1"/>
    </source>
</evidence>
<dbReference type="InParanoid" id="A0A5C3NQW9"/>
<dbReference type="Proteomes" id="UP000308197">
    <property type="component" value="Unassembled WGS sequence"/>
</dbReference>
<sequence>MSSVILVELPLLLPQAGGRTRILHWSRRHRRENGCSPRATSILLVPDDCELRFAEAVQCLYRVPVLRLNYGVLAALARTKTSSSYLIRTQRSGESVEGGSHLPPPRPP</sequence>
<evidence type="ECO:0000256" key="1">
    <source>
        <dbReference type="SAM" id="MobiDB-lite"/>
    </source>
</evidence>
<reference evidence="2 3" key="1">
    <citation type="journal article" date="2019" name="Nat. Ecol. Evol.">
        <title>Megaphylogeny resolves global patterns of mushroom evolution.</title>
        <authorList>
            <person name="Varga T."/>
            <person name="Krizsan K."/>
            <person name="Foldi C."/>
            <person name="Dima B."/>
            <person name="Sanchez-Garcia M."/>
            <person name="Sanchez-Ramirez S."/>
            <person name="Szollosi G.J."/>
            <person name="Szarkandi J.G."/>
            <person name="Papp V."/>
            <person name="Albert L."/>
            <person name="Andreopoulos W."/>
            <person name="Angelini C."/>
            <person name="Antonin V."/>
            <person name="Barry K.W."/>
            <person name="Bougher N.L."/>
            <person name="Buchanan P."/>
            <person name="Buyck B."/>
            <person name="Bense V."/>
            <person name="Catcheside P."/>
            <person name="Chovatia M."/>
            <person name="Cooper J."/>
            <person name="Damon W."/>
            <person name="Desjardin D."/>
            <person name="Finy P."/>
            <person name="Geml J."/>
            <person name="Haridas S."/>
            <person name="Hughes K."/>
            <person name="Justo A."/>
            <person name="Karasinski D."/>
            <person name="Kautmanova I."/>
            <person name="Kiss B."/>
            <person name="Kocsube S."/>
            <person name="Kotiranta H."/>
            <person name="LaButti K.M."/>
            <person name="Lechner B.E."/>
            <person name="Liimatainen K."/>
            <person name="Lipzen A."/>
            <person name="Lukacs Z."/>
            <person name="Mihaltcheva S."/>
            <person name="Morgado L.N."/>
            <person name="Niskanen T."/>
            <person name="Noordeloos M.E."/>
            <person name="Ohm R.A."/>
            <person name="Ortiz-Santana B."/>
            <person name="Ovrebo C."/>
            <person name="Racz N."/>
            <person name="Riley R."/>
            <person name="Savchenko A."/>
            <person name="Shiryaev A."/>
            <person name="Soop K."/>
            <person name="Spirin V."/>
            <person name="Szebenyi C."/>
            <person name="Tomsovsky M."/>
            <person name="Tulloss R.E."/>
            <person name="Uehling J."/>
            <person name="Grigoriev I.V."/>
            <person name="Vagvolgyi C."/>
            <person name="Papp T."/>
            <person name="Martin F.M."/>
            <person name="Miettinen O."/>
            <person name="Hibbett D.S."/>
            <person name="Nagy L.G."/>
        </authorList>
    </citation>
    <scope>NUCLEOTIDE SEQUENCE [LARGE SCALE GENOMIC DNA]</scope>
    <source>
        <strain evidence="2 3">HHB13444</strain>
    </source>
</reference>
<keyword evidence="3" id="KW-1185">Reference proteome</keyword>
<dbReference type="EMBL" id="ML212151">
    <property type="protein sequence ID" value="TFK79139.1"/>
    <property type="molecule type" value="Genomic_DNA"/>
</dbReference>
<dbReference type="AlphaFoldDB" id="A0A5C3NQW9"/>
<feature type="region of interest" description="Disordered" evidence="1">
    <location>
        <begin position="83"/>
        <end position="108"/>
    </location>
</feature>
<organism evidence="2 3">
    <name type="scientific">Polyporus arcularius HHB13444</name>
    <dbReference type="NCBI Taxonomy" id="1314778"/>
    <lineage>
        <taxon>Eukaryota</taxon>
        <taxon>Fungi</taxon>
        <taxon>Dikarya</taxon>
        <taxon>Basidiomycota</taxon>
        <taxon>Agaricomycotina</taxon>
        <taxon>Agaricomycetes</taxon>
        <taxon>Polyporales</taxon>
        <taxon>Polyporaceae</taxon>
        <taxon>Polyporus</taxon>
    </lineage>
</organism>
<gene>
    <name evidence="2" type="ORF">K466DRAFT_33628</name>
</gene>
<feature type="compositionally biased region" description="Polar residues" evidence="1">
    <location>
        <begin position="83"/>
        <end position="93"/>
    </location>
</feature>
<proteinExistence type="predicted"/>
<protein>
    <submittedName>
        <fullName evidence="2">Uncharacterized protein</fullName>
    </submittedName>
</protein>
<evidence type="ECO:0000313" key="3">
    <source>
        <dbReference type="Proteomes" id="UP000308197"/>
    </source>
</evidence>